<protein>
    <submittedName>
        <fullName evidence="2">RNA polymerase III subunit C37</fullName>
    </submittedName>
</protein>
<gene>
    <name evidence="2" type="ordered locus">PAS_chr4_0031</name>
</gene>
<dbReference type="GeneID" id="8201123"/>
<dbReference type="GO" id="GO:0006386">
    <property type="term" value="P:termination of RNA polymerase III transcription"/>
    <property type="evidence" value="ECO:0007669"/>
    <property type="project" value="EnsemblFungi"/>
</dbReference>
<feature type="region of interest" description="Disordered" evidence="1">
    <location>
        <begin position="1"/>
        <end position="38"/>
    </location>
</feature>
<dbReference type="GO" id="GO:0005666">
    <property type="term" value="C:RNA polymerase III complex"/>
    <property type="evidence" value="ECO:0007669"/>
    <property type="project" value="EnsemblFungi"/>
</dbReference>
<dbReference type="InParanoid" id="C4R6N2"/>
<keyword evidence="3" id="KW-1185">Reference proteome</keyword>
<dbReference type="FunCoup" id="C4R6N2">
    <property type="interactions" value="137"/>
</dbReference>
<evidence type="ECO:0000256" key="1">
    <source>
        <dbReference type="SAM" id="MobiDB-lite"/>
    </source>
</evidence>
<evidence type="ECO:0000313" key="3">
    <source>
        <dbReference type="Proteomes" id="UP000000314"/>
    </source>
</evidence>
<name>C4R6N2_KOMPG</name>
<dbReference type="PANTHER" id="PTHR12069">
    <property type="entry name" value="DNA-DIRECTED RNA POLYMERASES III 80 KDA POLYPEPTIDE RNA POLYMERASE III SUBUNIT 5"/>
    <property type="match status" value="1"/>
</dbReference>
<dbReference type="HOGENOM" id="CLU_072845_1_0_1"/>
<sequence length="258" mass="29727">MSLFVPEDDETQLDTMDLDVSKENLDGDSSKADMNSDEEDPVINEVPIHINSRLREELVILQYTNRFKQREQPNISQVRFKPQAGVLELNVPLEKSKYFSPEKSAEWDNIDKQILRGVLNESSTYYAGVVKNGAIHLNPIQKNAQVRPYFEYMDQRKSEKQNQFHQQLKIANETTDASKKEVRVVQMSMKTTVDSQPRLGGALQSNKSESEEAWVDYAWLGSSKEQLQLANKDDTLLQSNMTRDEYMGELFKETRVDL</sequence>
<dbReference type="Pfam" id="PF04801">
    <property type="entry name" value="RPC5"/>
    <property type="match status" value="1"/>
</dbReference>
<feature type="compositionally biased region" description="Acidic residues" evidence="1">
    <location>
        <begin position="1"/>
        <end position="12"/>
    </location>
</feature>
<feature type="compositionally biased region" description="Basic and acidic residues" evidence="1">
    <location>
        <begin position="19"/>
        <end position="31"/>
    </location>
</feature>
<dbReference type="GO" id="GO:0042797">
    <property type="term" value="P:tRNA transcription by RNA polymerase III"/>
    <property type="evidence" value="ECO:0007669"/>
    <property type="project" value="EnsemblFungi"/>
</dbReference>
<organism evidence="2 3">
    <name type="scientific">Komagataella phaffii (strain GS115 / ATCC 20864)</name>
    <name type="common">Yeast</name>
    <name type="synonym">Pichia pastoris</name>
    <dbReference type="NCBI Taxonomy" id="644223"/>
    <lineage>
        <taxon>Eukaryota</taxon>
        <taxon>Fungi</taxon>
        <taxon>Dikarya</taxon>
        <taxon>Ascomycota</taxon>
        <taxon>Saccharomycotina</taxon>
        <taxon>Pichiomycetes</taxon>
        <taxon>Pichiales</taxon>
        <taxon>Pichiaceae</taxon>
        <taxon>Komagataella</taxon>
    </lineage>
</organism>
<evidence type="ECO:0000313" key="2">
    <source>
        <dbReference type="EMBL" id="CAY71257.1"/>
    </source>
</evidence>
<proteinExistence type="predicted"/>
<accession>C4R6N2</accession>
<dbReference type="Proteomes" id="UP000000314">
    <property type="component" value="Chromosome 4"/>
</dbReference>
<dbReference type="OrthoDB" id="340681at2759"/>
<dbReference type="RefSeq" id="XP_002493436.1">
    <property type="nucleotide sequence ID" value="XM_002493391.1"/>
</dbReference>
<dbReference type="AlphaFoldDB" id="C4R6N2"/>
<dbReference type="eggNOG" id="KOG2354">
    <property type="taxonomic scope" value="Eukaryota"/>
</dbReference>
<dbReference type="InterPro" id="IPR006886">
    <property type="entry name" value="RNA_pol_III_Rpc5"/>
</dbReference>
<dbReference type="GO" id="GO:0003899">
    <property type="term" value="F:DNA-directed RNA polymerase activity"/>
    <property type="evidence" value="ECO:0007669"/>
    <property type="project" value="EnsemblFungi"/>
</dbReference>
<reference evidence="2 3" key="1">
    <citation type="journal article" date="2009" name="Nat. Biotechnol.">
        <title>Genome sequence of the recombinant protein production host Pichia pastoris.</title>
        <authorList>
            <person name="De Schutter K."/>
            <person name="Lin Y.C."/>
            <person name="Tiels P."/>
            <person name="Van Hecke A."/>
            <person name="Glinka S."/>
            <person name="Weber-Lehmann J."/>
            <person name="Rouze P."/>
            <person name="Van de Peer Y."/>
            <person name="Callewaert N."/>
        </authorList>
    </citation>
    <scope>NUCLEOTIDE SEQUENCE [LARGE SCALE GENOMIC DNA]</scope>
    <source>
        <strain evidence="3">GS115 / ATCC 20864</strain>
    </source>
</reference>
<dbReference type="PANTHER" id="PTHR12069:SF0">
    <property type="entry name" value="DNA-DIRECTED RNA POLYMERASE III SUBUNIT RPC5"/>
    <property type="match status" value="1"/>
</dbReference>
<dbReference type="STRING" id="644223.C4R6N2"/>
<dbReference type="EMBL" id="FN392322">
    <property type="protein sequence ID" value="CAY71257.1"/>
    <property type="molecule type" value="Genomic_DNA"/>
</dbReference>
<dbReference type="GO" id="GO:0006384">
    <property type="term" value="P:transcription initiation at RNA polymerase III promoter"/>
    <property type="evidence" value="ECO:0007669"/>
    <property type="project" value="EnsemblFungi"/>
</dbReference>
<dbReference type="KEGG" id="ppa:PAS_chr4_0031"/>
<dbReference type="OMA" id="NCHASIK"/>